<comment type="caution">
    <text evidence="2">The sequence shown here is derived from an EMBL/GenBank/DDBJ whole genome shotgun (WGS) entry which is preliminary data.</text>
</comment>
<keyword evidence="2" id="KW-0378">Hydrolase</keyword>
<dbReference type="SUPFAM" id="SSF88697">
    <property type="entry name" value="PUA domain-like"/>
    <property type="match status" value="1"/>
</dbReference>
<accession>A0A5C5VCH1</accession>
<keyword evidence="3" id="KW-1185">Reference proteome</keyword>
<keyword evidence="2" id="KW-0645">Protease</keyword>
<dbReference type="InterPro" id="IPR046336">
    <property type="entry name" value="Lon_prtase_N_sf"/>
</dbReference>
<feature type="domain" description="Lon N-terminal" evidence="1">
    <location>
        <begin position="16"/>
        <end position="211"/>
    </location>
</feature>
<protein>
    <submittedName>
        <fullName evidence="2">Lon protease 2</fullName>
        <ecNumber evidence="2">3.4.21.53</ecNumber>
    </submittedName>
</protein>
<dbReference type="PANTHER" id="PTHR46732:SF8">
    <property type="entry name" value="ATP-DEPENDENT PROTEASE LA (LON) DOMAIN PROTEIN"/>
    <property type="match status" value="1"/>
</dbReference>
<gene>
    <name evidence="2" type="primary">lon2</name>
    <name evidence="2" type="ORF">KOR34_12180</name>
</gene>
<evidence type="ECO:0000259" key="1">
    <source>
        <dbReference type="PROSITE" id="PS51787"/>
    </source>
</evidence>
<dbReference type="Pfam" id="PF02190">
    <property type="entry name" value="LON_substr_bdg"/>
    <property type="match status" value="1"/>
</dbReference>
<organism evidence="2 3">
    <name type="scientific">Posidoniimonas corsicana</name>
    <dbReference type="NCBI Taxonomy" id="1938618"/>
    <lineage>
        <taxon>Bacteria</taxon>
        <taxon>Pseudomonadati</taxon>
        <taxon>Planctomycetota</taxon>
        <taxon>Planctomycetia</taxon>
        <taxon>Pirellulales</taxon>
        <taxon>Lacipirellulaceae</taxon>
        <taxon>Posidoniimonas</taxon>
    </lineage>
</organism>
<dbReference type="InterPro" id="IPR003111">
    <property type="entry name" value="Lon_prtase_N"/>
</dbReference>
<dbReference type="PROSITE" id="PS51787">
    <property type="entry name" value="LON_N"/>
    <property type="match status" value="1"/>
</dbReference>
<dbReference type="AlphaFoldDB" id="A0A5C5VCH1"/>
<dbReference type="Proteomes" id="UP000316714">
    <property type="component" value="Unassembled WGS sequence"/>
</dbReference>
<dbReference type="Gene3D" id="2.30.130.40">
    <property type="entry name" value="LON domain-like"/>
    <property type="match status" value="1"/>
</dbReference>
<proteinExistence type="predicted"/>
<evidence type="ECO:0000313" key="2">
    <source>
        <dbReference type="EMBL" id="TWT36314.1"/>
    </source>
</evidence>
<dbReference type="GO" id="GO:0006508">
    <property type="term" value="P:proteolysis"/>
    <property type="evidence" value="ECO:0007669"/>
    <property type="project" value="UniProtKB-KW"/>
</dbReference>
<dbReference type="PANTHER" id="PTHR46732">
    <property type="entry name" value="ATP-DEPENDENT PROTEASE LA (LON) DOMAIN PROTEIN"/>
    <property type="match status" value="1"/>
</dbReference>
<dbReference type="SMART" id="SM00464">
    <property type="entry name" value="LON"/>
    <property type="match status" value="1"/>
</dbReference>
<name>A0A5C5VCH1_9BACT</name>
<evidence type="ECO:0000313" key="3">
    <source>
        <dbReference type="Proteomes" id="UP000316714"/>
    </source>
</evidence>
<dbReference type="EC" id="3.4.21.53" evidence="2"/>
<reference evidence="2 3" key="1">
    <citation type="submission" date="2019-02" db="EMBL/GenBank/DDBJ databases">
        <title>Deep-cultivation of Planctomycetes and their phenomic and genomic characterization uncovers novel biology.</title>
        <authorList>
            <person name="Wiegand S."/>
            <person name="Jogler M."/>
            <person name="Boedeker C."/>
            <person name="Pinto D."/>
            <person name="Vollmers J."/>
            <person name="Rivas-Marin E."/>
            <person name="Kohn T."/>
            <person name="Peeters S.H."/>
            <person name="Heuer A."/>
            <person name="Rast P."/>
            <person name="Oberbeckmann S."/>
            <person name="Bunk B."/>
            <person name="Jeske O."/>
            <person name="Meyerdierks A."/>
            <person name="Storesund J.E."/>
            <person name="Kallscheuer N."/>
            <person name="Luecker S."/>
            <person name="Lage O.M."/>
            <person name="Pohl T."/>
            <person name="Merkel B.J."/>
            <person name="Hornburger P."/>
            <person name="Mueller R.-W."/>
            <person name="Bruemmer F."/>
            <person name="Labrenz M."/>
            <person name="Spormann A.M."/>
            <person name="Op Den Camp H."/>
            <person name="Overmann J."/>
            <person name="Amann R."/>
            <person name="Jetten M.S.M."/>
            <person name="Mascher T."/>
            <person name="Medema M.H."/>
            <person name="Devos D.P."/>
            <person name="Kaster A.-K."/>
            <person name="Ovreas L."/>
            <person name="Rohde M."/>
            <person name="Galperin M.Y."/>
            <person name="Jogler C."/>
        </authorList>
    </citation>
    <scope>NUCLEOTIDE SEQUENCE [LARGE SCALE GENOMIC DNA]</scope>
    <source>
        <strain evidence="2 3">KOR34</strain>
    </source>
</reference>
<sequence length="223" mass="24306">MPADPPFDPETFSGVGRLFPLPQVAAFPHVVTPLHVFEERYVALTAEALASDKLITMAVLEPGWEHDYAGRPPLSEVGCLGKVISHHKTSEGRYNLLLLGLRRVRLAEELEPPLAYRRSRIELIEEREPNQDPHPETLREQLVGLLRDRLASSGAAEELTHALSATAALGAVADLAAHSLPISPELKLRLLGEGDAVTRCRLLVAAIDAPEPGDAFPPRFSSN</sequence>
<dbReference type="InterPro" id="IPR015947">
    <property type="entry name" value="PUA-like_sf"/>
</dbReference>
<dbReference type="EMBL" id="SIHJ01000001">
    <property type="protein sequence ID" value="TWT36314.1"/>
    <property type="molecule type" value="Genomic_DNA"/>
</dbReference>
<dbReference type="GO" id="GO:0004252">
    <property type="term" value="F:serine-type endopeptidase activity"/>
    <property type="evidence" value="ECO:0007669"/>
    <property type="project" value="UniProtKB-EC"/>
</dbReference>